<name>A0A077WJ75_9FUNG</name>
<dbReference type="AlphaFoldDB" id="A0A077WJ75"/>
<protein>
    <submittedName>
        <fullName evidence="1">Uncharacterized protein</fullName>
    </submittedName>
</protein>
<evidence type="ECO:0000313" key="1">
    <source>
        <dbReference type="EMBL" id="CDS07093.1"/>
    </source>
</evidence>
<organism evidence="1">
    <name type="scientific">Lichtheimia ramosa</name>
    <dbReference type="NCBI Taxonomy" id="688394"/>
    <lineage>
        <taxon>Eukaryota</taxon>
        <taxon>Fungi</taxon>
        <taxon>Fungi incertae sedis</taxon>
        <taxon>Mucoromycota</taxon>
        <taxon>Mucoromycotina</taxon>
        <taxon>Mucoromycetes</taxon>
        <taxon>Mucorales</taxon>
        <taxon>Lichtheimiaceae</taxon>
        <taxon>Lichtheimia</taxon>
    </lineage>
</organism>
<sequence>MKAGKKTPRGRRVGGIRALSFTWELHRHMEDPKRTLLAMFPQRALHHDKIMDKLSSLHEEAINNSHMELLDAVDQPTKKTLALITFDSKQDRDKVLTTYAEAERQGGVWRFQLLPTIPLEEQHKPLYVYIIKNMHFATERDALHHVKEALAEKAWMANVMDLIVKDADDDAKDMTIISTKAFFASSCKMVLDGRRYLMKRAGRSKHYLYCKNCQLLNAHDTDDCSLYYRPSPNPDNE</sequence>
<accession>A0A077WJ75</accession>
<dbReference type="EMBL" id="LK023323">
    <property type="protein sequence ID" value="CDS07093.1"/>
    <property type="molecule type" value="Genomic_DNA"/>
</dbReference>
<reference evidence="1" key="1">
    <citation type="journal article" date="2014" name="Genome Announc.">
        <title>De novo whole-genome sequence and genome annotation of Lichtheimia ramosa.</title>
        <authorList>
            <person name="Linde J."/>
            <person name="Schwartze V."/>
            <person name="Binder U."/>
            <person name="Lass-Florl C."/>
            <person name="Voigt K."/>
            <person name="Horn F."/>
        </authorList>
    </citation>
    <scope>NUCLEOTIDE SEQUENCE</scope>
    <source>
        <strain evidence="1">JMRC FSU:6197</strain>
    </source>
</reference>
<proteinExistence type="predicted"/>
<dbReference type="OrthoDB" id="2226505at2759"/>
<gene>
    <name evidence="1" type="ORF">LRAMOSA09616</name>
</gene>